<name>A0A4R1F494_9GAMM</name>
<protein>
    <submittedName>
        <fullName evidence="6">dTDP-4-amino-4,6-dideoxygalactose transaminase</fullName>
    </submittedName>
</protein>
<dbReference type="InterPro" id="IPR015424">
    <property type="entry name" value="PyrdxlP-dep_Trfase"/>
</dbReference>
<dbReference type="EMBL" id="SMFQ01000002">
    <property type="protein sequence ID" value="TCJ88643.1"/>
    <property type="molecule type" value="Genomic_DNA"/>
</dbReference>
<evidence type="ECO:0000256" key="2">
    <source>
        <dbReference type="ARBA" id="ARBA00037999"/>
    </source>
</evidence>
<keyword evidence="1 4" id="KW-0663">Pyridoxal phosphate</keyword>
<feature type="active site" description="Proton acceptor" evidence="3">
    <location>
        <position position="153"/>
    </location>
</feature>
<gene>
    <name evidence="6" type="ORF">EV695_0501</name>
</gene>
<dbReference type="AlphaFoldDB" id="A0A4R1F494"/>
<dbReference type="GO" id="GO:0030170">
    <property type="term" value="F:pyridoxal phosphate binding"/>
    <property type="evidence" value="ECO:0007669"/>
    <property type="project" value="TreeGrafter"/>
</dbReference>
<dbReference type="GO" id="GO:0000271">
    <property type="term" value="P:polysaccharide biosynthetic process"/>
    <property type="evidence" value="ECO:0007669"/>
    <property type="project" value="TreeGrafter"/>
</dbReference>
<evidence type="ECO:0000256" key="5">
    <source>
        <dbReference type="RuleBase" id="RU004508"/>
    </source>
</evidence>
<dbReference type="Gene3D" id="3.40.640.10">
    <property type="entry name" value="Type I PLP-dependent aspartate aminotransferase-like (Major domain)"/>
    <property type="match status" value="1"/>
</dbReference>
<evidence type="ECO:0000256" key="4">
    <source>
        <dbReference type="PIRSR" id="PIRSR000390-2"/>
    </source>
</evidence>
<evidence type="ECO:0000313" key="7">
    <source>
        <dbReference type="Proteomes" id="UP000294887"/>
    </source>
</evidence>
<dbReference type="PIRSF" id="PIRSF000390">
    <property type="entry name" value="PLP_StrS"/>
    <property type="match status" value="1"/>
</dbReference>
<dbReference type="OrthoDB" id="9804264at2"/>
<proteinExistence type="inferred from homology"/>
<comment type="caution">
    <text evidence="6">The sequence shown here is derived from an EMBL/GenBank/DDBJ whole genome shotgun (WGS) entry which is preliminary data.</text>
</comment>
<dbReference type="RefSeq" id="WP_131904325.1">
    <property type="nucleotide sequence ID" value="NZ_BAAAFU010000008.1"/>
</dbReference>
<evidence type="ECO:0000256" key="3">
    <source>
        <dbReference type="PIRSR" id="PIRSR000390-1"/>
    </source>
</evidence>
<sequence length="384" mass="44088">MPLDKFKNNIREYLQDYDGKLFFYWKARVGLYTILKAMGIKEGDEVILPAFTCVVVPNAILYLGATPIYVDVSSDTYNFDIPHIEKVITNRTKVIICQNTYGLSSDLEELTNLAKKHDLFTVEDCTHGFGGTYNGIPNGLSCDAAIYSTQWNKPFSTGIGGLLVTNNKELADKVTDLCSKLMPPTWKELLNLKLLFFVKRYLINNYTYWPLVNFYRWLSHNTNIVGSSTSEEITSLEIPEDYFKAFSDVQAKEGLRNISKLGDDIKKRKENALLYTKFLKEKKKNHVPEDLFSNHSFLKYPLLVKNREEFMKLATTARIALGEWFVSPLHPVEGDLSLWKFNSNDFPMAKYLSKHVVNLPTTPSNIDRVFHFLEKHSDFIIDSP</sequence>
<accession>A0A4R1F494</accession>
<dbReference type="InterPro" id="IPR015422">
    <property type="entry name" value="PyrdxlP-dep_Trfase_small"/>
</dbReference>
<dbReference type="PANTHER" id="PTHR30244">
    <property type="entry name" value="TRANSAMINASE"/>
    <property type="match status" value="1"/>
</dbReference>
<dbReference type="SUPFAM" id="SSF53383">
    <property type="entry name" value="PLP-dependent transferases"/>
    <property type="match status" value="1"/>
</dbReference>
<dbReference type="Pfam" id="PF01041">
    <property type="entry name" value="DegT_DnrJ_EryC1"/>
    <property type="match status" value="2"/>
</dbReference>
<dbReference type="Gene3D" id="3.90.1150.10">
    <property type="entry name" value="Aspartate Aminotransferase, domain 1"/>
    <property type="match status" value="1"/>
</dbReference>
<dbReference type="InterPro" id="IPR000653">
    <property type="entry name" value="DegT/StrS_aminotransferase"/>
</dbReference>
<keyword evidence="7" id="KW-1185">Reference proteome</keyword>
<organism evidence="6 7">
    <name type="scientific">Cocleimonas flava</name>
    <dbReference type="NCBI Taxonomy" id="634765"/>
    <lineage>
        <taxon>Bacteria</taxon>
        <taxon>Pseudomonadati</taxon>
        <taxon>Pseudomonadota</taxon>
        <taxon>Gammaproteobacteria</taxon>
        <taxon>Thiotrichales</taxon>
        <taxon>Thiotrichaceae</taxon>
        <taxon>Cocleimonas</taxon>
    </lineage>
</organism>
<comment type="similarity">
    <text evidence="2 5">Belongs to the DegT/DnrJ/EryC1 family.</text>
</comment>
<evidence type="ECO:0000313" key="6">
    <source>
        <dbReference type="EMBL" id="TCJ88643.1"/>
    </source>
</evidence>
<reference evidence="6 7" key="1">
    <citation type="submission" date="2019-03" db="EMBL/GenBank/DDBJ databases">
        <title>Genomic Encyclopedia of Type Strains, Phase IV (KMG-IV): sequencing the most valuable type-strain genomes for metagenomic binning, comparative biology and taxonomic classification.</title>
        <authorList>
            <person name="Goeker M."/>
        </authorList>
    </citation>
    <scope>NUCLEOTIDE SEQUENCE [LARGE SCALE GENOMIC DNA]</scope>
    <source>
        <strain evidence="6 7">DSM 24830</strain>
    </source>
</reference>
<evidence type="ECO:0000256" key="1">
    <source>
        <dbReference type="ARBA" id="ARBA00022898"/>
    </source>
</evidence>
<dbReference type="InterPro" id="IPR015421">
    <property type="entry name" value="PyrdxlP-dep_Trfase_major"/>
</dbReference>
<feature type="modified residue" description="N6-(pyridoxal phosphate)lysine" evidence="4">
    <location>
        <position position="153"/>
    </location>
</feature>
<dbReference type="Proteomes" id="UP000294887">
    <property type="component" value="Unassembled WGS sequence"/>
</dbReference>
<dbReference type="GO" id="GO:0008483">
    <property type="term" value="F:transaminase activity"/>
    <property type="evidence" value="ECO:0007669"/>
    <property type="project" value="TreeGrafter"/>
</dbReference>
<dbReference type="PANTHER" id="PTHR30244:SF34">
    <property type="entry name" value="DTDP-4-AMINO-4,6-DIDEOXYGALACTOSE TRANSAMINASE"/>
    <property type="match status" value="1"/>
</dbReference>